<dbReference type="EMBL" id="FNZH01000017">
    <property type="protein sequence ID" value="SEJ81535.1"/>
    <property type="molecule type" value="Genomic_DNA"/>
</dbReference>
<gene>
    <name evidence="4" type="ORF">SAMN05192553_1175</name>
</gene>
<dbReference type="SUPFAM" id="SSF52172">
    <property type="entry name" value="CheY-like"/>
    <property type="match status" value="1"/>
</dbReference>
<dbReference type="AlphaFoldDB" id="A0A1H7C7E4"/>
<dbReference type="Pfam" id="PF00072">
    <property type="entry name" value="Response_reg"/>
    <property type="match status" value="1"/>
</dbReference>
<evidence type="ECO:0000313" key="5">
    <source>
        <dbReference type="Proteomes" id="UP000199403"/>
    </source>
</evidence>
<feature type="domain" description="Response regulatory" evidence="2">
    <location>
        <begin position="3"/>
        <end position="115"/>
    </location>
</feature>
<dbReference type="Proteomes" id="UP000199403">
    <property type="component" value="Unassembled WGS sequence"/>
</dbReference>
<organism evidence="4 5">
    <name type="scientific">Cyclobacterium xiamenense</name>
    <dbReference type="NCBI Taxonomy" id="1297121"/>
    <lineage>
        <taxon>Bacteria</taxon>
        <taxon>Pseudomonadati</taxon>
        <taxon>Bacteroidota</taxon>
        <taxon>Cytophagia</taxon>
        <taxon>Cytophagales</taxon>
        <taxon>Cyclobacteriaceae</taxon>
        <taxon>Cyclobacterium</taxon>
    </lineage>
</organism>
<dbReference type="OrthoDB" id="1646880at2"/>
<dbReference type="PROSITE" id="PS50110">
    <property type="entry name" value="RESPONSE_REGULATORY"/>
    <property type="match status" value="1"/>
</dbReference>
<accession>A0A1H7C7E4</accession>
<dbReference type="InterPro" id="IPR001789">
    <property type="entry name" value="Sig_transdc_resp-reg_receiver"/>
</dbReference>
<evidence type="ECO:0000259" key="2">
    <source>
        <dbReference type="PROSITE" id="PS50110"/>
    </source>
</evidence>
<keyword evidence="4" id="KW-0238">DNA-binding</keyword>
<dbReference type="SMART" id="SM00850">
    <property type="entry name" value="LytTR"/>
    <property type="match status" value="1"/>
</dbReference>
<dbReference type="InterPro" id="IPR046947">
    <property type="entry name" value="LytR-like"/>
</dbReference>
<feature type="domain" description="HTH LytTR-type" evidence="3">
    <location>
        <begin position="145"/>
        <end position="252"/>
    </location>
</feature>
<keyword evidence="1" id="KW-0597">Phosphoprotein</keyword>
<dbReference type="Gene3D" id="2.40.50.1020">
    <property type="entry name" value="LytTr DNA-binding domain"/>
    <property type="match status" value="1"/>
</dbReference>
<dbReference type="FunFam" id="3.40.50.2300:FF:000361">
    <property type="entry name" value="Two-component system response regulator"/>
    <property type="match status" value="1"/>
</dbReference>
<name>A0A1H7C7E4_9BACT</name>
<dbReference type="PANTHER" id="PTHR37299:SF1">
    <property type="entry name" value="STAGE 0 SPORULATION PROTEIN A HOMOLOG"/>
    <property type="match status" value="1"/>
</dbReference>
<evidence type="ECO:0000313" key="4">
    <source>
        <dbReference type="EMBL" id="SEJ81535.1"/>
    </source>
</evidence>
<dbReference type="Gene3D" id="3.40.50.2300">
    <property type="match status" value="1"/>
</dbReference>
<sequence>MYTTLLVEDEKLAADRLERMLQQIAPEIRVQAKVDSVSAAVAFLKNNQPDLIFLDIHLADGSGFEIFEQVEVSCPVIFTTAYDEYALRAFQVNGIAYLLKPIGQDALSASLQKLKSIQASGTQVASLDALLAQLRKGETPYRKRFLLAYGNTIKSIGIAEVAYFFAENKAVYLVDRSGSKFVLDETLDQLAEGLDPEVFFRVNRSFVVQVAAIRQMHAYSRSRIKLDLQPPCAKECISSSEKTAEFKEWLGR</sequence>
<evidence type="ECO:0000259" key="3">
    <source>
        <dbReference type="PROSITE" id="PS50930"/>
    </source>
</evidence>
<feature type="modified residue" description="4-aspartylphosphate" evidence="1">
    <location>
        <position position="55"/>
    </location>
</feature>
<dbReference type="SMART" id="SM00448">
    <property type="entry name" value="REC"/>
    <property type="match status" value="1"/>
</dbReference>
<dbReference type="Pfam" id="PF04397">
    <property type="entry name" value="LytTR"/>
    <property type="match status" value="1"/>
</dbReference>
<reference evidence="5" key="1">
    <citation type="submission" date="2016-10" db="EMBL/GenBank/DDBJ databases">
        <authorList>
            <person name="Varghese N."/>
            <person name="Submissions S."/>
        </authorList>
    </citation>
    <scope>NUCLEOTIDE SEQUENCE [LARGE SCALE GENOMIC DNA]</scope>
    <source>
        <strain evidence="5">IBRC-M 10761</strain>
    </source>
</reference>
<dbReference type="STRING" id="1416801.SAMN05192553_1175"/>
<evidence type="ECO:0000256" key="1">
    <source>
        <dbReference type="PROSITE-ProRule" id="PRU00169"/>
    </source>
</evidence>
<dbReference type="GO" id="GO:0003677">
    <property type="term" value="F:DNA binding"/>
    <property type="evidence" value="ECO:0007669"/>
    <property type="project" value="UniProtKB-KW"/>
</dbReference>
<dbReference type="PROSITE" id="PS50930">
    <property type="entry name" value="HTH_LYTTR"/>
    <property type="match status" value="1"/>
</dbReference>
<dbReference type="InterPro" id="IPR011006">
    <property type="entry name" value="CheY-like_superfamily"/>
</dbReference>
<dbReference type="RefSeq" id="WP_092178894.1">
    <property type="nucleotide sequence ID" value="NZ_FNZH01000017.1"/>
</dbReference>
<proteinExistence type="predicted"/>
<dbReference type="PANTHER" id="PTHR37299">
    <property type="entry name" value="TRANSCRIPTIONAL REGULATOR-RELATED"/>
    <property type="match status" value="1"/>
</dbReference>
<dbReference type="InterPro" id="IPR007492">
    <property type="entry name" value="LytTR_DNA-bd_dom"/>
</dbReference>
<protein>
    <submittedName>
        <fullName evidence="4">DNA-binding response regulator, LytR/AlgR family</fullName>
    </submittedName>
</protein>
<keyword evidence="5" id="KW-1185">Reference proteome</keyword>
<dbReference type="GO" id="GO:0000156">
    <property type="term" value="F:phosphorelay response regulator activity"/>
    <property type="evidence" value="ECO:0007669"/>
    <property type="project" value="InterPro"/>
</dbReference>